<dbReference type="PANTHER" id="PTHR46708:SF11">
    <property type="entry name" value="RECEPTOR-TYPE TYROSINE-PROTEIN PHOSPHATASE ETA-LIKE"/>
    <property type="match status" value="1"/>
</dbReference>
<feature type="signal peptide" evidence="3">
    <location>
        <begin position="1"/>
        <end position="19"/>
    </location>
</feature>
<dbReference type="Gene3D" id="2.60.40.10">
    <property type="entry name" value="Immunoglobulins"/>
    <property type="match status" value="4"/>
</dbReference>
<dbReference type="Pfam" id="PF00041">
    <property type="entry name" value="fn3"/>
    <property type="match status" value="4"/>
</dbReference>
<evidence type="ECO:0000259" key="4">
    <source>
        <dbReference type="PROSITE" id="PS50853"/>
    </source>
</evidence>
<feature type="domain" description="Fibronectin type-III" evidence="4">
    <location>
        <begin position="726"/>
        <end position="817"/>
    </location>
</feature>
<reference evidence="5 6" key="1">
    <citation type="submission" date="2021-09" db="EMBL/GenBank/DDBJ databases">
        <title>Genome sequencing and assembly of Chryseobacterium sp. RG1.</title>
        <authorList>
            <person name="Chhetri G."/>
        </authorList>
    </citation>
    <scope>NUCLEOTIDE SEQUENCE [LARGE SCALE GENOMIC DNA]</scope>
    <source>
        <strain evidence="5 6">RG1</strain>
    </source>
</reference>
<dbReference type="Pfam" id="PF20009">
    <property type="entry name" value="GEVED"/>
    <property type="match status" value="3"/>
</dbReference>
<dbReference type="InterPro" id="IPR003961">
    <property type="entry name" value="FN3_dom"/>
</dbReference>
<keyword evidence="6" id="KW-1185">Reference proteome</keyword>
<keyword evidence="1 3" id="KW-0732">Signal</keyword>
<dbReference type="NCBIfam" id="TIGR04183">
    <property type="entry name" value="Por_Secre_tail"/>
    <property type="match status" value="1"/>
</dbReference>
<dbReference type="PANTHER" id="PTHR46708">
    <property type="entry name" value="TENASCIN"/>
    <property type="match status" value="1"/>
</dbReference>
<protein>
    <submittedName>
        <fullName evidence="5">GEVED domain-containing protein</fullName>
    </submittedName>
</protein>
<organism evidence="5 6">
    <name type="scientific">Chryseobacterium tagetis</name>
    <dbReference type="NCBI Taxonomy" id="2801334"/>
    <lineage>
        <taxon>Bacteria</taxon>
        <taxon>Pseudomonadati</taxon>
        <taxon>Bacteroidota</taxon>
        <taxon>Flavobacteriia</taxon>
        <taxon>Flavobacteriales</taxon>
        <taxon>Weeksellaceae</taxon>
        <taxon>Chryseobacterium group</taxon>
        <taxon>Chryseobacterium</taxon>
    </lineage>
</organism>
<dbReference type="RefSeq" id="WP_225690538.1">
    <property type="nucleotide sequence ID" value="NZ_JAERSE020000006.1"/>
</dbReference>
<dbReference type="InterPro" id="IPR045474">
    <property type="entry name" value="GEVED"/>
</dbReference>
<evidence type="ECO:0000256" key="2">
    <source>
        <dbReference type="ARBA" id="ARBA00022737"/>
    </source>
</evidence>
<dbReference type="SUPFAM" id="SSF49265">
    <property type="entry name" value="Fibronectin type III"/>
    <property type="match status" value="3"/>
</dbReference>
<dbReference type="InterPro" id="IPR026444">
    <property type="entry name" value="Secre_tail"/>
</dbReference>
<dbReference type="PROSITE" id="PS50853">
    <property type="entry name" value="FN3"/>
    <property type="match status" value="4"/>
</dbReference>
<name>A0ABS8A7B4_9FLAO</name>
<accession>A0ABS8A7B4</accession>
<comment type="caution">
    <text evidence="5">The sequence shown here is derived from an EMBL/GenBank/DDBJ whole genome shotgun (WGS) entry which is preliminary data.</text>
</comment>
<evidence type="ECO:0000313" key="6">
    <source>
        <dbReference type="Proteomes" id="UP000618240"/>
    </source>
</evidence>
<keyword evidence="2" id="KW-0677">Repeat</keyword>
<dbReference type="Proteomes" id="UP000618240">
    <property type="component" value="Unassembled WGS sequence"/>
</dbReference>
<dbReference type="CDD" id="cd00063">
    <property type="entry name" value="FN3"/>
    <property type="match status" value="4"/>
</dbReference>
<dbReference type="EMBL" id="JAERSE020000006">
    <property type="protein sequence ID" value="MCA6069362.1"/>
    <property type="molecule type" value="Genomic_DNA"/>
</dbReference>
<dbReference type="InterPro" id="IPR036116">
    <property type="entry name" value="FN3_sf"/>
</dbReference>
<dbReference type="InterPro" id="IPR013783">
    <property type="entry name" value="Ig-like_fold"/>
</dbReference>
<dbReference type="SMART" id="SM00060">
    <property type="entry name" value="FN3"/>
    <property type="match status" value="4"/>
</dbReference>
<feature type="domain" description="Fibronectin type-III" evidence="4">
    <location>
        <begin position="1002"/>
        <end position="1098"/>
    </location>
</feature>
<evidence type="ECO:0000256" key="3">
    <source>
        <dbReference type="SAM" id="SignalP"/>
    </source>
</evidence>
<feature type="domain" description="Fibronectin type-III" evidence="4">
    <location>
        <begin position="1099"/>
        <end position="1190"/>
    </location>
</feature>
<proteinExistence type="predicted"/>
<dbReference type="InterPro" id="IPR050991">
    <property type="entry name" value="ECM_Regulatory_Proteins"/>
</dbReference>
<evidence type="ECO:0000256" key="1">
    <source>
        <dbReference type="ARBA" id="ARBA00022729"/>
    </source>
</evidence>
<dbReference type="Pfam" id="PF18962">
    <property type="entry name" value="Por_Secre_tail"/>
    <property type="match status" value="1"/>
</dbReference>
<evidence type="ECO:0000313" key="5">
    <source>
        <dbReference type="EMBL" id="MCA6069362.1"/>
    </source>
</evidence>
<feature type="domain" description="Fibronectin type-III" evidence="4">
    <location>
        <begin position="1194"/>
        <end position="1283"/>
    </location>
</feature>
<gene>
    <name evidence="5" type="ORF">JI747_019520</name>
</gene>
<dbReference type="Gene3D" id="2.60.40.2700">
    <property type="match status" value="2"/>
</dbReference>
<sequence>MKKIYLFFLALLLSIQNFAQQYQVAGTCTMTLGTNTYGPMYSTATSAATSRVAVIYPASQLTGVSGQALTGIYFKKITTGDMTGTPNLKVYLKETSSLDFGTAAIDWTTTATGATLVYDSNPVAASVGAAGWKQFIFSNNFTYSGAQNLMVLMEYTNTGNTVNTTWEYEYTSPCVVTTNSNTTKYINNTTGTLGTSLSSANYRRPFISFSHTSAAACTGAVTAGTPTATVSSACANVPFNLALTGATAGTGITYQWQSSPAGANTFTNIAGATSISYSVANQTAATDYRCVVTCTNGGSTQNSSIVAVGQNSGMACLNYCAAVSSGGTGTLINKVQFGSINNDSSTSQPTASPYYTYYPAATTTVTMGSTQNLSVTIGPSGTYSGAITSVWIDWNQDGTLSSTEHFYVGPGSGSAGIPSGTTVTIPVNIPVTAVPGITRMRIRTRGNANQNLPTDACTNFGSGETEDYNITVVAGTPCTGTPVTGTATATSTSACVGAPFDLTLTGYTIGGGITYQWYSSPAGAGTFTAIAGATSPIYTVASQTVATDYRCVVTCTNTSQSATSNTVSVGQNLPIQCYCTPTAGGTSTTYYINSIVTTGAWSNINYAASSYNAYVNSNMAALTSPGNNVNVSLAASVPTSTYFYRVWVDWNKDGVFSDPGELVLSNTTFASTLSGTIPVPAGTTLGDYRVRCSISWTGTVTPCGPAPYGNYVDFTLAVVAPPTCYPPTGLAVSGITGNSATISWVAPTPVPAGGYVYYISTSNVPPSTGGIPTTATSVSLPTTLLPNTTYYWWVQAVCSPTDSSYIIQGPTFMTTQIPAVLPYIQNFEATNDLGLLNGTQTNKWFHGSATGNTGKSIYISNDNGVTNAYTITSTSVVQAYRDIQIPLGTTLASFSFDWKADGQTTVDYLRVWLVPSTFMPTPGTQITATTGTPGAPGRVQVGQYNLNGTTWNAYSNPSLNLTNYAGSVMRLVFEWVNNAATGTQPPAAVDNILLRVCSTATPVVTVTPASITHNSATITWPQDPGGASYKLRYRPVGSTQWLPSTVGQDVAATLNPNQNVPISGLNPATLYEVEVAAVCNTVNVGAYSHNEFTTKCDPTPPNVTFTNITSTSAIINWSPLAVSATYEMQWRKVGGIWSQLIALPNPPSSTYLLPNLEPYTQYEVQVRSTCVNSTTPNPWSSLSRFTTERTCDIAPPGLTILELKPTSAKVQWDPYVGPDATGKYILRYRKVGIPGWTNVQVNSNIYTLTDLTELTKYEMEVANVCSGTPGNFTLPYYFTTPTVIYCQMGALNPSGEYISKVTVVPNGKPQMVNTSVASTYTDYTGVLPAQIELIQGSTNNQLTIDKVVTGDAGVVAWIDFNRNGEFDINERILVSGPNSAATATTTFSVPSDAFVSNADYMYVVMRVALMKGGIPVNCTNFDSGEVEDYTVRITKKSSSSLLNQTDILIYPNPVSTVLNVKNISKRANYKIYSAAGQLISSGIILNNKVDVHALINGMYVIDIQDGSTSVQKKFIKE</sequence>
<feature type="chain" id="PRO_5045365232" evidence="3">
    <location>
        <begin position="20"/>
        <end position="1517"/>
    </location>
</feature>